<dbReference type="Gene3D" id="1.50.10.10">
    <property type="match status" value="1"/>
</dbReference>
<keyword evidence="1" id="KW-0328">Glycosyltransferase</keyword>
<evidence type="ECO:0000256" key="2">
    <source>
        <dbReference type="ARBA" id="ARBA00022679"/>
    </source>
</evidence>
<dbReference type="InterPro" id="IPR052047">
    <property type="entry name" value="GH94_Enzymes"/>
</dbReference>
<feature type="domain" description="Glycosyl hydrolase 94 supersandwich" evidence="4">
    <location>
        <begin position="77"/>
        <end position="293"/>
    </location>
</feature>
<dbReference type="Gene3D" id="2.70.98.40">
    <property type="entry name" value="Glycoside hydrolase, family 65, N-terminal domain"/>
    <property type="match status" value="1"/>
</dbReference>
<dbReference type="STRING" id="265719.SAMN04488509_102421"/>
<dbReference type="InterPro" id="IPR008928">
    <property type="entry name" value="6-hairpin_glycosidase_sf"/>
</dbReference>
<dbReference type="InterPro" id="IPR010383">
    <property type="entry name" value="Glyco_hydrolase_94_b-supersand"/>
</dbReference>
<dbReference type="SUPFAM" id="SSF48208">
    <property type="entry name" value="Six-hairpin glycosidases"/>
    <property type="match status" value="1"/>
</dbReference>
<evidence type="ECO:0000259" key="4">
    <source>
        <dbReference type="Pfam" id="PF06165"/>
    </source>
</evidence>
<dbReference type="InterPro" id="IPR012341">
    <property type="entry name" value="6hp_glycosidase-like_sf"/>
</dbReference>
<keyword evidence="7" id="KW-1185">Reference proteome</keyword>
<dbReference type="PANTHER" id="PTHR37469">
    <property type="entry name" value="CELLOBIONIC ACID PHOSPHORYLASE-RELATED"/>
    <property type="match status" value="1"/>
</dbReference>
<gene>
    <name evidence="6" type="ORF">SAMN04488509_102421</name>
</gene>
<reference evidence="6 7" key="1">
    <citation type="submission" date="2016-10" db="EMBL/GenBank/DDBJ databases">
        <authorList>
            <person name="de Groot N.N."/>
        </authorList>
    </citation>
    <scope>NUCLEOTIDE SEQUENCE [LARGE SCALE GENOMIC DNA]</scope>
    <source>
        <strain evidence="6 7">DSM 16957</strain>
    </source>
</reference>
<dbReference type="Proteomes" id="UP000199603">
    <property type="component" value="Unassembled WGS sequence"/>
</dbReference>
<dbReference type="Pfam" id="PF17167">
    <property type="entry name" value="Glyco_hydro_94"/>
    <property type="match status" value="1"/>
</dbReference>
<evidence type="ECO:0000256" key="1">
    <source>
        <dbReference type="ARBA" id="ARBA00022676"/>
    </source>
</evidence>
<dbReference type="InterPro" id="IPR037018">
    <property type="entry name" value="GH65_N"/>
</dbReference>
<dbReference type="RefSeq" id="WP_091240427.1">
    <property type="nucleotide sequence ID" value="NZ_FNAG01000002.1"/>
</dbReference>
<dbReference type="GO" id="GO:0005975">
    <property type="term" value="P:carbohydrate metabolic process"/>
    <property type="evidence" value="ECO:0007669"/>
    <property type="project" value="InterPro"/>
</dbReference>
<feature type="domain" description="Glycoside hydrolase family 65 C-terminal" evidence="3">
    <location>
        <begin position="721"/>
        <end position="750"/>
    </location>
</feature>
<dbReference type="PANTHER" id="PTHR37469:SF2">
    <property type="entry name" value="CELLOBIONIC ACID PHOSPHORYLASE"/>
    <property type="match status" value="1"/>
</dbReference>
<dbReference type="GO" id="GO:0030246">
    <property type="term" value="F:carbohydrate binding"/>
    <property type="evidence" value="ECO:0007669"/>
    <property type="project" value="InterPro"/>
</dbReference>
<dbReference type="EMBL" id="FNAG01000002">
    <property type="protein sequence ID" value="SDD42894.1"/>
    <property type="molecule type" value="Genomic_DNA"/>
</dbReference>
<protein>
    <submittedName>
        <fullName evidence="6">Cellobionic acid phosphorylase</fullName>
    </submittedName>
</protein>
<dbReference type="SUPFAM" id="SSF74650">
    <property type="entry name" value="Galactose mutarotase-like"/>
    <property type="match status" value="1"/>
</dbReference>
<dbReference type="Pfam" id="PF06165">
    <property type="entry name" value="GH94_b-supersand"/>
    <property type="match status" value="1"/>
</dbReference>
<sequence length="790" mass="88326">MSAIDLIRHTDEAVELLCPKRMPRASTFLWNRSLLLQLNCRGYASALHLQPEPGKYARAPVLEATTFLQPEQALYAHHPGRFVYVVDEDSGALFSLPHEPVRAGADRFVFRARPDGVDWEVVHGDLNCQWSVGLPPEEALELWMLRLDNCGSQPRHLRVCLYFPLGYMSWMNQSARYSPELGGVVARCISGYQKREDWPRIARLKDHTVLLHDRPPDSWECRQAAFEGEGGLHAPESLLSDRLAGGEAQYEVPAACLQYRIALAAGATQSLRFAFGPAHDEAEIRALRQRYLNDDGFERALAERAAALAPAREALRLSTPDPALDAFVQPWLCRQALYLGEANRFCTDPQTRNYLQDAMGLSLLQPALARSHFLRVLEQQEEDFGLPDGVLLHPEAELKYINQIPHTDHALWLPICLAVWLQESGDYAFLRCVVRDRHGRERDVAHRVEQALLWLLRRRDGRGLSLIGNGDWCDPMNMAGHLGRGVSGWLSIALVHGLRVWAQVCDEAADLLDASPAALLRSEADGLATAVQTWLWDGDWFARGITDHGRRFGVQADEEGRIFLNPQAWALLAGLPSMDQRKRLLQAVDSHLQTPSGLALCDPPFTRLHEDIGRVTQKFPGSAENGSVYSHAVAFHINGLYAVGEGDRAYALLRQLLPCADSEAALARGQLPSFIPNYYRGAHRLHPHTAGRSSQLPNSGAVAWLLRALLQGLFGLHGERDGLRFDPQLPKAWQQARTSRRFRGSVLDIEYLRHAGPLLLCVDGVPLPEPRLGGLQPGQRYRIEVRVPMP</sequence>
<dbReference type="InterPro" id="IPR005194">
    <property type="entry name" value="Glyco_hydro_65_C"/>
</dbReference>
<evidence type="ECO:0000259" key="3">
    <source>
        <dbReference type="Pfam" id="PF03633"/>
    </source>
</evidence>
<dbReference type="InterPro" id="IPR011013">
    <property type="entry name" value="Gal_mutarotase_sf_dom"/>
</dbReference>
<dbReference type="Pfam" id="PF03633">
    <property type="entry name" value="Glyco_hydro_65C"/>
    <property type="match status" value="1"/>
</dbReference>
<feature type="domain" description="Glycosyl hydrolase 94 catalytic" evidence="5">
    <location>
        <begin position="315"/>
        <end position="715"/>
    </location>
</feature>
<dbReference type="GO" id="GO:0016757">
    <property type="term" value="F:glycosyltransferase activity"/>
    <property type="evidence" value="ECO:0007669"/>
    <property type="project" value="UniProtKB-KW"/>
</dbReference>
<evidence type="ECO:0000313" key="6">
    <source>
        <dbReference type="EMBL" id="SDD42894.1"/>
    </source>
</evidence>
<evidence type="ECO:0000259" key="5">
    <source>
        <dbReference type="Pfam" id="PF17167"/>
    </source>
</evidence>
<organism evidence="6 7">
    <name type="scientific">Aquimonas voraii</name>
    <dbReference type="NCBI Taxonomy" id="265719"/>
    <lineage>
        <taxon>Bacteria</taxon>
        <taxon>Pseudomonadati</taxon>
        <taxon>Pseudomonadota</taxon>
        <taxon>Gammaproteobacteria</taxon>
        <taxon>Lysobacterales</taxon>
        <taxon>Lysobacteraceae</taxon>
        <taxon>Aquimonas</taxon>
    </lineage>
</organism>
<accession>A0A1G6UNT3</accession>
<dbReference type="AlphaFoldDB" id="A0A1G6UNT3"/>
<proteinExistence type="predicted"/>
<dbReference type="Gene3D" id="2.60.420.10">
    <property type="entry name" value="Maltose phosphorylase, domain 3"/>
    <property type="match status" value="1"/>
</dbReference>
<dbReference type="OrthoDB" id="9769991at2"/>
<dbReference type="InterPro" id="IPR033432">
    <property type="entry name" value="GH94_catalytic"/>
</dbReference>
<evidence type="ECO:0000313" key="7">
    <source>
        <dbReference type="Proteomes" id="UP000199603"/>
    </source>
</evidence>
<name>A0A1G6UNT3_9GAMM</name>
<keyword evidence="2" id="KW-0808">Transferase</keyword>